<dbReference type="CDD" id="cd09727">
    <property type="entry name" value="Cas6_I-E"/>
    <property type="match status" value="1"/>
</dbReference>
<dbReference type="Pfam" id="PF08798">
    <property type="entry name" value="CRISPR_assoc"/>
    <property type="match status" value="1"/>
</dbReference>
<dbReference type="Gene3D" id="3.30.70.1210">
    <property type="entry name" value="Crispr-associated protein, domain 2"/>
    <property type="match status" value="1"/>
</dbReference>
<dbReference type="Gene3D" id="3.30.70.1200">
    <property type="entry name" value="Crispr-associated protein, domain 1"/>
    <property type="match status" value="1"/>
</dbReference>
<reference evidence="1 2" key="1">
    <citation type="submission" date="2019-07" db="EMBL/GenBank/DDBJ databases">
        <title>Whole genome shotgun sequence of Thiobacillus plumbophilus NBRC 107929.</title>
        <authorList>
            <person name="Hosoyama A."/>
            <person name="Uohara A."/>
            <person name="Ohji S."/>
            <person name="Ichikawa N."/>
        </authorList>
    </citation>
    <scope>NUCLEOTIDE SEQUENCE [LARGE SCALE GENOMIC DNA]</scope>
    <source>
        <strain evidence="1 2">NBRC 107929</strain>
    </source>
</reference>
<comment type="caution">
    <text evidence="1">The sequence shown here is derived from an EMBL/GenBank/DDBJ whole genome shotgun (WGS) entry which is preliminary data.</text>
</comment>
<dbReference type="OrthoDB" id="9795689at2"/>
<dbReference type="RefSeq" id="WP_147070482.1">
    <property type="nucleotide sequence ID" value="NZ_AP021884.1"/>
</dbReference>
<dbReference type="AlphaFoldDB" id="A0A512L4J5"/>
<dbReference type="EMBL" id="BKAD01000004">
    <property type="protein sequence ID" value="GEP29392.1"/>
    <property type="molecule type" value="Genomic_DNA"/>
</dbReference>
<evidence type="ECO:0000313" key="2">
    <source>
        <dbReference type="Proteomes" id="UP000321337"/>
    </source>
</evidence>
<proteinExistence type="predicted"/>
<accession>A0A512L4J5</accession>
<sequence>MFLSRVEIPWDAARNPYNLHRQLWHLFPGEDRESRSSDDETRQGFLFRIEENATGRPARLLVQSRRAPTRANGLLLVGTREITPCPSAGQRLAFVLTANPVKTIVDAQRDAKPGKQSEKCRVPFIKEEEQRQWLLRKLGEAGEVEAVSVLPHAPVYFHKGSRAGKLVTATFEGVLRVRDPDRLAALLANGIGPAKAFGCGLLLVRRI</sequence>
<evidence type="ECO:0000313" key="1">
    <source>
        <dbReference type="EMBL" id="GEP29392.1"/>
    </source>
</evidence>
<dbReference type="InterPro" id="IPR010179">
    <property type="entry name" value="CRISPR-assoc_prot_Cse3"/>
</dbReference>
<keyword evidence="2" id="KW-1185">Reference proteome</keyword>
<dbReference type="SMART" id="SM01101">
    <property type="entry name" value="CRISPR_assoc"/>
    <property type="match status" value="1"/>
</dbReference>
<dbReference type="SUPFAM" id="SSF117987">
    <property type="entry name" value="CRISPR-associated protein"/>
    <property type="match status" value="2"/>
</dbReference>
<protein>
    <submittedName>
        <fullName evidence="1">Type I-E CRISPR-associated protein Cas6/Cse3/CasE</fullName>
    </submittedName>
</protein>
<name>A0A512L4J5_9PROT</name>
<gene>
    <name evidence="1" type="primary">cse3</name>
    <name evidence="1" type="ORF">TPL01_05300</name>
</gene>
<dbReference type="NCBIfam" id="TIGR01907">
    <property type="entry name" value="casE_Cse3"/>
    <property type="match status" value="1"/>
</dbReference>
<organism evidence="1 2">
    <name type="scientific">Sulfuriferula plumbiphila</name>
    <dbReference type="NCBI Taxonomy" id="171865"/>
    <lineage>
        <taxon>Bacteria</taxon>
        <taxon>Pseudomonadati</taxon>
        <taxon>Pseudomonadota</taxon>
        <taxon>Betaproteobacteria</taxon>
        <taxon>Nitrosomonadales</taxon>
        <taxon>Sulfuricellaceae</taxon>
        <taxon>Sulfuriferula</taxon>
    </lineage>
</organism>
<dbReference type="Proteomes" id="UP000321337">
    <property type="component" value="Unassembled WGS sequence"/>
</dbReference>